<proteinExistence type="predicted"/>
<dbReference type="PANTHER" id="PTHR24421">
    <property type="entry name" value="NITRATE/NITRITE SENSOR PROTEIN NARX-RELATED"/>
    <property type="match status" value="1"/>
</dbReference>
<dbReference type="AlphaFoldDB" id="A0A9X2B2G8"/>
<keyword evidence="6" id="KW-0808">Transferase</keyword>
<dbReference type="InterPro" id="IPR050482">
    <property type="entry name" value="Sensor_HK_TwoCompSys"/>
</dbReference>
<keyword evidence="11 12" id="KW-0472">Membrane</keyword>
<evidence type="ECO:0000256" key="3">
    <source>
        <dbReference type="ARBA" id="ARBA00012438"/>
    </source>
</evidence>
<feature type="transmembrane region" description="Helical" evidence="12">
    <location>
        <begin position="20"/>
        <end position="44"/>
    </location>
</feature>
<dbReference type="Pfam" id="PF00672">
    <property type="entry name" value="HAMP"/>
    <property type="match status" value="1"/>
</dbReference>
<evidence type="ECO:0000256" key="1">
    <source>
        <dbReference type="ARBA" id="ARBA00000085"/>
    </source>
</evidence>
<protein>
    <recommendedName>
        <fullName evidence="3">histidine kinase</fullName>
        <ecNumber evidence="3">2.7.13.3</ecNumber>
    </recommendedName>
</protein>
<evidence type="ECO:0000256" key="6">
    <source>
        <dbReference type="ARBA" id="ARBA00022679"/>
    </source>
</evidence>
<keyword evidence="8 14" id="KW-0418">Kinase</keyword>
<dbReference type="SUPFAM" id="SSF158472">
    <property type="entry name" value="HAMP domain-like"/>
    <property type="match status" value="1"/>
</dbReference>
<dbReference type="InterPro" id="IPR036890">
    <property type="entry name" value="HATPase_C_sf"/>
</dbReference>
<dbReference type="Proteomes" id="UP001139347">
    <property type="component" value="Unassembled WGS sequence"/>
</dbReference>
<evidence type="ECO:0000256" key="9">
    <source>
        <dbReference type="ARBA" id="ARBA00022840"/>
    </source>
</evidence>
<dbReference type="Gene3D" id="1.20.5.1930">
    <property type="match status" value="1"/>
</dbReference>
<dbReference type="EC" id="2.7.13.3" evidence="3"/>
<dbReference type="GO" id="GO:0005886">
    <property type="term" value="C:plasma membrane"/>
    <property type="evidence" value="ECO:0007669"/>
    <property type="project" value="UniProtKB-SubCell"/>
</dbReference>
<dbReference type="Pfam" id="PF07730">
    <property type="entry name" value="HisKA_3"/>
    <property type="match status" value="1"/>
</dbReference>
<feature type="domain" description="HAMP" evidence="13">
    <location>
        <begin position="221"/>
        <end position="273"/>
    </location>
</feature>
<dbReference type="Pfam" id="PF02518">
    <property type="entry name" value="HATPase_c"/>
    <property type="match status" value="1"/>
</dbReference>
<keyword evidence="15" id="KW-1185">Reference proteome</keyword>
<dbReference type="SUPFAM" id="SSF55874">
    <property type="entry name" value="ATPase domain of HSP90 chaperone/DNA topoisomerase II/histidine kinase"/>
    <property type="match status" value="1"/>
</dbReference>
<comment type="subcellular location">
    <subcellularLocation>
        <location evidence="2">Cell membrane</location>
        <topology evidence="2">Multi-pass membrane protein</topology>
    </subcellularLocation>
</comment>
<dbReference type="Gene3D" id="3.30.565.10">
    <property type="entry name" value="Histidine kinase-like ATPase, C-terminal domain"/>
    <property type="match status" value="1"/>
</dbReference>
<evidence type="ECO:0000313" key="14">
    <source>
        <dbReference type="EMBL" id="MCJ8012316.1"/>
    </source>
</evidence>
<gene>
    <name evidence="14" type="ORF">MUG84_11280</name>
</gene>
<evidence type="ECO:0000256" key="8">
    <source>
        <dbReference type="ARBA" id="ARBA00022777"/>
    </source>
</evidence>
<dbReference type="InterPro" id="IPR003594">
    <property type="entry name" value="HATPase_dom"/>
</dbReference>
<dbReference type="CDD" id="cd06225">
    <property type="entry name" value="HAMP"/>
    <property type="match status" value="1"/>
</dbReference>
<dbReference type="Gene3D" id="6.10.340.10">
    <property type="match status" value="1"/>
</dbReference>
<keyword evidence="9" id="KW-0067">ATP-binding</keyword>
<evidence type="ECO:0000256" key="12">
    <source>
        <dbReference type="SAM" id="Phobius"/>
    </source>
</evidence>
<name>A0A9X2B2G8_9BACL</name>
<evidence type="ECO:0000256" key="4">
    <source>
        <dbReference type="ARBA" id="ARBA00022475"/>
    </source>
</evidence>
<evidence type="ECO:0000256" key="2">
    <source>
        <dbReference type="ARBA" id="ARBA00004651"/>
    </source>
</evidence>
<keyword evidence="10" id="KW-0902">Two-component regulatory system</keyword>
<dbReference type="GO" id="GO:0000155">
    <property type="term" value="F:phosphorelay sensor kinase activity"/>
    <property type="evidence" value="ECO:0007669"/>
    <property type="project" value="InterPro"/>
</dbReference>
<dbReference type="SMART" id="SM00387">
    <property type="entry name" value="HATPase_c"/>
    <property type="match status" value="1"/>
</dbReference>
<dbReference type="CDD" id="cd16917">
    <property type="entry name" value="HATPase_UhpB-NarQ-NarX-like"/>
    <property type="match status" value="1"/>
</dbReference>
<sequence length="486" mass="53562">MRKRFFKSFRPLHWRLTRSYMLISILAWLLVELLLLLALGWGMYMSRSFLLTSALKSNANVAGSLLAGDQGPDRAGLTLWLEQQQRVVDKVFSYTGILAVVDRQGQVIASTGAGVRPPSHGTLLSAQLTNQAADHLQMYLNSQGDVKLVTHDSASTGVLVFIPLGATEKQADGILVMQAENFKIHPSLWLGIGVTVLLPASVIIVLCVGVAGAVFGAVTSRPLIRRFGTLADAADNWSRGDFSVLVDDPGGDEIGRLSRRLNHMAEQLRHHVQVRQEQAAMDERGRMARDLHDSIKQQLFALFMQISGAKALLLQGKEGALPRLEQAEDLLGQVQDDLTNLIHELRPAMLEGKRFPQALREQIEQWAERTGIDAVFQVQGMNPIPLQLEEALYRLTQEALSNVARHSEARAVRIQLMFEPDRTTLEISDNGRGCHVSSKIGKGVGLLSMSERLFPFGGEVSYQSKPEQGFVVTATVPDHGQQDNEA</sequence>
<accession>A0A9X2B2G8</accession>
<dbReference type="InterPro" id="IPR011712">
    <property type="entry name" value="Sig_transdc_His_kin_sub3_dim/P"/>
</dbReference>
<dbReference type="GO" id="GO:0005524">
    <property type="term" value="F:ATP binding"/>
    <property type="evidence" value="ECO:0007669"/>
    <property type="project" value="UniProtKB-KW"/>
</dbReference>
<dbReference type="PANTHER" id="PTHR24421:SF10">
    <property type="entry name" value="NITRATE_NITRITE SENSOR PROTEIN NARQ"/>
    <property type="match status" value="1"/>
</dbReference>
<feature type="transmembrane region" description="Helical" evidence="12">
    <location>
        <begin position="188"/>
        <end position="218"/>
    </location>
</feature>
<dbReference type="SMART" id="SM00304">
    <property type="entry name" value="HAMP"/>
    <property type="match status" value="1"/>
</dbReference>
<keyword evidence="4" id="KW-1003">Cell membrane</keyword>
<keyword evidence="12" id="KW-0812">Transmembrane</keyword>
<comment type="caution">
    <text evidence="14">The sequence shown here is derived from an EMBL/GenBank/DDBJ whole genome shotgun (WGS) entry which is preliminary data.</text>
</comment>
<dbReference type="GO" id="GO:0046983">
    <property type="term" value="F:protein dimerization activity"/>
    <property type="evidence" value="ECO:0007669"/>
    <property type="project" value="InterPro"/>
</dbReference>
<dbReference type="EMBL" id="JALIRP010000004">
    <property type="protein sequence ID" value="MCJ8012316.1"/>
    <property type="molecule type" value="Genomic_DNA"/>
</dbReference>
<evidence type="ECO:0000256" key="10">
    <source>
        <dbReference type="ARBA" id="ARBA00023012"/>
    </source>
</evidence>
<evidence type="ECO:0000259" key="13">
    <source>
        <dbReference type="PROSITE" id="PS50885"/>
    </source>
</evidence>
<comment type="catalytic activity">
    <reaction evidence="1">
        <text>ATP + protein L-histidine = ADP + protein N-phospho-L-histidine.</text>
        <dbReference type="EC" id="2.7.13.3"/>
    </reaction>
</comment>
<evidence type="ECO:0000256" key="7">
    <source>
        <dbReference type="ARBA" id="ARBA00022741"/>
    </source>
</evidence>
<dbReference type="InterPro" id="IPR003660">
    <property type="entry name" value="HAMP_dom"/>
</dbReference>
<evidence type="ECO:0000256" key="11">
    <source>
        <dbReference type="ARBA" id="ARBA00023136"/>
    </source>
</evidence>
<dbReference type="RefSeq" id="WP_244725124.1">
    <property type="nucleotide sequence ID" value="NZ_JALIRP010000004.1"/>
</dbReference>
<reference evidence="14" key="1">
    <citation type="submission" date="2022-04" db="EMBL/GenBank/DDBJ databases">
        <title>Paenibacillus mangrovi sp. nov., a novel endophytic bacterium isolated from bark of Kandelia candel.</title>
        <authorList>
            <person name="Tuo L."/>
        </authorList>
    </citation>
    <scope>NUCLEOTIDE SEQUENCE</scope>
    <source>
        <strain evidence="14">KQZ6P-2</strain>
    </source>
</reference>
<dbReference type="PROSITE" id="PS50885">
    <property type="entry name" value="HAMP"/>
    <property type="match status" value="1"/>
</dbReference>
<keyword evidence="5" id="KW-0597">Phosphoprotein</keyword>
<keyword evidence="7" id="KW-0547">Nucleotide-binding</keyword>
<evidence type="ECO:0000313" key="15">
    <source>
        <dbReference type="Proteomes" id="UP001139347"/>
    </source>
</evidence>
<evidence type="ECO:0000256" key="5">
    <source>
        <dbReference type="ARBA" id="ARBA00022553"/>
    </source>
</evidence>
<keyword evidence="12" id="KW-1133">Transmembrane helix</keyword>
<organism evidence="14 15">
    <name type="scientific">Paenibacillus mangrovi</name>
    <dbReference type="NCBI Taxonomy" id="2931978"/>
    <lineage>
        <taxon>Bacteria</taxon>
        <taxon>Bacillati</taxon>
        <taxon>Bacillota</taxon>
        <taxon>Bacilli</taxon>
        <taxon>Bacillales</taxon>
        <taxon>Paenibacillaceae</taxon>
        <taxon>Paenibacillus</taxon>
    </lineage>
</organism>